<protein>
    <submittedName>
        <fullName evidence="1">Uncharacterized protein</fullName>
    </submittedName>
</protein>
<sequence length="27" mass="2832">MPRGFGVRLGDWSGCKGKMARIGGSHA</sequence>
<proteinExistence type="predicted"/>
<name>A0A0A9AY92_ARUDO</name>
<organism evidence="1">
    <name type="scientific">Arundo donax</name>
    <name type="common">Giant reed</name>
    <name type="synonym">Donax arundinaceus</name>
    <dbReference type="NCBI Taxonomy" id="35708"/>
    <lineage>
        <taxon>Eukaryota</taxon>
        <taxon>Viridiplantae</taxon>
        <taxon>Streptophyta</taxon>
        <taxon>Embryophyta</taxon>
        <taxon>Tracheophyta</taxon>
        <taxon>Spermatophyta</taxon>
        <taxon>Magnoliopsida</taxon>
        <taxon>Liliopsida</taxon>
        <taxon>Poales</taxon>
        <taxon>Poaceae</taxon>
        <taxon>PACMAD clade</taxon>
        <taxon>Arundinoideae</taxon>
        <taxon>Arundineae</taxon>
        <taxon>Arundo</taxon>
    </lineage>
</organism>
<accession>A0A0A9AY92</accession>
<dbReference type="AlphaFoldDB" id="A0A0A9AY92"/>
<reference evidence="1" key="2">
    <citation type="journal article" date="2015" name="Data Brief">
        <title>Shoot transcriptome of the giant reed, Arundo donax.</title>
        <authorList>
            <person name="Barrero R.A."/>
            <person name="Guerrero F.D."/>
            <person name="Moolhuijzen P."/>
            <person name="Goolsby J.A."/>
            <person name="Tidwell J."/>
            <person name="Bellgard S.E."/>
            <person name="Bellgard M.I."/>
        </authorList>
    </citation>
    <scope>NUCLEOTIDE SEQUENCE</scope>
    <source>
        <tissue evidence="1">Shoot tissue taken approximately 20 cm above the soil surface</tissue>
    </source>
</reference>
<evidence type="ECO:0000313" key="1">
    <source>
        <dbReference type="EMBL" id="JAD54858.1"/>
    </source>
</evidence>
<dbReference type="EMBL" id="GBRH01243037">
    <property type="protein sequence ID" value="JAD54858.1"/>
    <property type="molecule type" value="Transcribed_RNA"/>
</dbReference>
<reference evidence="1" key="1">
    <citation type="submission" date="2014-09" db="EMBL/GenBank/DDBJ databases">
        <authorList>
            <person name="Magalhaes I.L.F."/>
            <person name="Oliveira U."/>
            <person name="Santos F.R."/>
            <person name="Vidigal T.H.D.A."/>
            <person name="Brescovit A.D."/>
            <person name="Santos A.J."/>
        </authorList>
    </citation>
    <scope>NUCLEOTIDE SEQUENCE</scope>
    <source>
        <tissue evidence="1">Shoot tissue taken approximately 20 cm above the soil surface</tissue>
    </source>
</reference>